<dbReference type="GO" id="GO:0019853">
    <property type="term" value="P:L-ascorbic acid biosynthetic process"/>
    <property type="evidence" value="ECO:0007669"/>
    <property type="project" value="TreeGrafter"/>
</dbReference>
<feature type="active site" description="Proton donor/acceptor" evidence="14">
    <location>
        <position position="219"/>
    </location>
</feature>
<feature type="domain" description="SMP-30/Gluconolactonase/LRE-like region" evidence="16">
    <location>
        <begin position="16"/>
        <end position="283"/>
    </location>
</feature>
<dbReference type="GO" id="GO:0004341">
    <property type="term" value="F:gluconolactonase activity"/>
    <property type="evidence" value="ECO:0007669"/>
    <property type="project" value="UniProtKB-EC"/>
</dbReference>
<evidence type="ECO:0000256" key="1">
    <source>
        <dbReference type="ARBA" id="ARBA00001589"/>
    </source>
</evidence>
<dbReference type="GO" id="GO:0005509">
    <property type="term" value="F:calcium ion binding"/>
    <property type="evidence" value="ECO:0007669"/>
    <property type="project" value="InterPro"/>
</dbReference>
<feature type="binding site" evidence="15">
    <location>
        <position position="133"/>
    </location>
    <ligand>
        <name>substrate</name>
    </ligand>
</feature>
<name>A0A6A0HBY9_HYAAZ</name>
<evidence type="ECO:0000256" key="15">
    <source>
        <dbReference type="PIRSR" id="PIRSR605511-2"/>
    </source>
</evidence>
<keyword evidence="11" id="KW-0378">Hydrolase</keyword>
<feature type="binding site" evidence="15">
    <location>
        <position position="219"/>
    </location>
    <ligand>
        <name>a divalent metal cation</name>
        <dbReference type="ChEBI" id="CHEBI:60240"/>
    </ligand>
</feature>
<evidence type="ECO:0000256" key="5">
    <source>
        <dbReference type="ARBA" id="ARBA00004496"/>
    </source>
</evidence>
<dbReference type="PRINTS" id="PR01790">
    <property type="entry name" value="SMP30FAMILY"/>
</dbReference>
<reference evidence="17" key="3">
    <citation type="submission" date="2019-06" db="EMBL/GenBank/DDBJ databases">
        <authorList>
            <person name="Poynton C."/>
            <person name="Hasenbein S."/>
            <person name="Benoit J.B."/>
            <person name="Sepulveda M.S."/>
            <person name="Poelchau M.F."/>
            <person name="Murali S.C."/>
            <person name="Chen S."/>
            <person name="Glastad K.M."/>
            <person name="Werren J.H."/>
            <person name="Vineis J.H."/>
            <person name="Bowen J.L."/>
            <person name="Friedrich M."/>
            <person name="Jones J."/>
            <person name="Robertson H.M."/>
            <person name="Feyereisen R."/>
            <person name="Mechler-Hickson A."/>
            <person name="Mathers N."/>
            <person name="Lee C.E."/>
            <person name="Colbourne J.K."/>
            <person name="Biales A."/>
            <person name="Johnston J.S."/>
            <person name="Wellborn G.A."/>
            <person name="Rosendale A.J."/>
            <person name="Cridge A.G."/>
            <person name="Munoz-Torres M.C."/>
            <person name="Bain P.A."/>
            <person name="Manny A.R."/>
            <person name="Major K.M."/>
            <person name="Lambert F.N."/>
            <person name="Vulpe C.D."/>
            <person name="Tuck P."/>
            <person name="Blalock B.J."/>
            <person name="Lin Y.-Y."/>
            <person name="Smith M.E."/>
            <person name="Ochoa-Acuna H."/>
            <person name="Chen M.-J.M."/>
            <person name="Childers C.P."/>
            <person name="Qu J."/>
            <person name="Dugan S."/>
            <person name="Lee S.L."/>
            <person name="Chao H."/>
            <person name="Dinh H."/>
            <person name="Han Y."/>
            <person name="Doddapaneni H."/>
            <person name="Worley K.C."/>
            <person name="Muzny D.M."/>
            <person name="Gibbs R.A."/>
            <person name="Richards S."/>
        </authorList>
    </citation>
    <scope>NUCLEOTIDE SEQUENCE</scope>
    <source>
        <strain evidence="17">HAZT.00-mixed</strain>
        <tissue evidence="17">Whole organism</tissue>
    </source>
</reference>
<comment type="similarity">
    <text evidence="6">Belongs to the SMP-30/CGR1 family.</text>
</comment>
<evidence type="ECO:0000256" key="10">
    <source>
        <dbReference type="ARBA" id="ARBA00022723"/>
    </source>
</evidence>
<sequence length="331" mass="36023">MSAIKIRTIAGSGIVTEGPHWDEKTDSLLYVDIPDGTINRYFNESGRRQELKIEAGITGQSVSFVLPAAADPDVLIIGHGRTLAGVRWLPGDSDSSSTRAVAITSVEDGKQTRFNDGKCDPQGRIWAGTMGFETSPGVLDKHQAALYRFDDNMRATACVDKISLSNGLAWSNDRKFFYYIDTLELRVDVFDYDDSTGLISNRRTVTDYASIGLTEDLPDGMTTDVNGNLWVANYFGRKVGKCAIICLDPMSGKLIRQVDTLTKSPTSVCWGGRDYSNLYFTSGRIGLNEEEVERNPSSGGVFEITGLGCKGYPAVSANVSQALLDQIKAGV</sequence>
<keyword evidence="10 15" id="KW-0479">Metal-binding</keyword>
<comment type="cofactor">
    <cofactor evidence="2">
        <name>Ca(2+)</name>
        <dbReference type="ChEBI" id="CHEBI:29108"/>
    </cofactor>
</comment>
<dbReference type="PRINTS" id="PR01791">
    <property type="entry name" value="REGUCALCIN"/>
</dbReference>
<evidence type="ECO:0000313" key="17">
    <source>
        <dbReference type="EMBL" id="KAA0203283.1"/>
    </source>
</evidence>
<keyword evidence="9" id="KW-0963">Cytoplasm</keyword>
<dbReference type="InterPro" id="IPR005511">
    <property type="entry name" value="SMP-30"/>
</dbReference>
<evidence type="ECO:0000256" key="7">
    <source>
        <dbReference type="ARBA" id="ARBA00013227"/>
    </source>
</evidence>
<feature type="binding site" evidence="15">
    <location>
        <position position="115"/>
    </location>
    <ligand>
        <name>substrate</name>
    </ligand>
</feature>
<evidence type="ECO:0000256" key="11">
    <source>
        <dbReference type="ARBA" id="ARBA00022801"/>
    </source>
</evidence>
<dbReference type="InterPro" id="IPR011042">
    <property type="entry name" value="6-blade_b-propeller_TolB-like"/>
</dbReference>
<dbReference type="GO" id="GO:0005737">
    <property type="term" value="C:cytoplasm"/>
    <property type="evidence" value="ECO:0007669"/>
    <property type="project" value="UniProtKB-SubCell"/>
</dbReference>
<feature type="binding site" evidence="15">
    <location>
        <position position="113"/>
    </location>
    <ligand>
        <name>substrate</name>
    </ligand>
</feature>
<evidence type="ECO:0000256" key="13">
    <source>
        <dbReference type="ARBA" id="ARBA00032464"/>
    </source>
</evidence>
<dbReference type="EMBL" id="JQDR03001951">
    <property type="protein sequence ID" value="KAA0203283.1"/>
    <property type="molecule type" value="Genomic_DNA"/>
</dbReference>
<comment type="caution">
    <text evidence="17">The sequence shown here is derived from an EMBL/GenBank/DDBJ whole genome shotgun (WGS) entry which is preliminary data.</text>
</comment>
<keyword evidence="12" id="KW-0106">Calcium</keyword>
<feature type="binding site" evidence="15">
    <location>
        <position position="166"/>
    </location>
    <ligand>
        <name>a divalent metal cation</name>
        <dbReference type="ChEBI" id="CHEBI:60240"/>
    </ligand>
</feature>
<protein>
    <recommendedName>
        <fullName evidence="8">Regucalcin</fullName>
        <ecNumber evidence="7">3.1.1.17</ecNumber>
    </recommendedName>
    <alternativeName>
        <fullName evidence="13">Gluconolactonase</fullName>
    </alternativeName>
</protein>
<evidence type="ECO:0000256" key="2">
    <source>
        <dbReference type="ARBA" id="ARBA00001913"/>
    </source>
</evidence>
<dbReference type="SUPFAM" id="SSF63829">
    <property type="entry name" value="Calcium-dependent phosphotriesterase"/>
    <property type="match status" value="1"/>
</dbReference>
<dbReference type="PANTHER" id="PTHR10907:SF47">
    <property type="entry name" value="REGUCALCIN"/>
    <property type="match status" value="1"/>
</dbReference>
<evidence type="ECO:0000256" key="4">
    <source>
        <dbReference type="ARBA" id="ARBA00001946"/>
    </source>
</evidence>
<gene>
    <name evidence="17" type="ORF">HAZT_HAZT010854</name>
</gene>
<comment type="subcellular location">
    <subcellularLocation>
        <location evidence="5">Cytoplasm</location>
    </subcellularLocation>
</comment>
<dbReference type="InterPro" id="IPR013658">
    <property type="entry name" value="SGL"/>
</dbReference>
<accession>A0A6A0HBY9</accession>
<dbReference type="Proteomes" id="UP000711488">
    <property type="component" value="Unassembled WGS sequence"/>
</dbReference>
<comment type="cofactor">
    <cofactor evidence="15">
        <name>Zn(2+)</name>
        <dbReference type="ChEBI" id="CHEBI:29105"/>
    </cofactor>
    <text evidence="15">Binds 1 divalent metal cation per subunit.</text>
</comment>
<evidence type="ECO:0000256" key="9">
    <source>
        <dbReference type="ARBA" id="ARBA00022490"/>
    </source>
</evidence>
<dbReference type="EC" id="3.1.1.17" evidence="7"/>
<dbReference type="Gene3D" id="2.120.10.30">
    <property type="entry name" value="TolB, C-terminal domain"/>
    <property type="match status" value="1"/>
</dbReference>
<feature type="binding site" evidence="15">
    <location>
        <position position="17"/>
    </location>
    <ligand>
        <name>a divalent metal cation</name>
        <dbReference type="ChEBI" id="CHEBI:60240"/>
    </ligand>
</feature>
<evidence type="ECO:0000256" key="8">
    <source>
        <dbReference type="ARBA" id="ARBA00016808"/>
    </source>
</evidence>
<dbReference type="Pfam" id="PF08450">
    <property type="entry name" value="SGL"/>
    <property type="match status" value="1"/>
</dbReference>
<dbReference type="InterPro" id="IPR008367">
    <property type="entry name" value="Regucalcin"/>
</dbReference>
<evidence type="ECO:0000256" key="3">
    <source>
        <dbReference type="ARBA" id="ARBA00001936"/>
    </source>
</evidence>
<dbReference type="GO" id="GO:0030234">
    <property type="term" value="F:enzyme regulator activity"/>
    <property type="evidence" value="ECO:0007669"/>
    <property type="project" value="InterPro"/>
</dbReference>
<reference evidence="17" key="2">
    <citation type="journal article" date="2018" name="Environ. Sci. Technol.">
        <title>The Toxicogenome of Hyalella azteca: A Model for Sediment Ecotoxicology and Evolutionary Toxicology.</title>
        <authorList>
            <person name="Poynton H.C."/>
            <person name="Hasenbein S."/>
            <person name="Benoit J.B."/>
            <person name="Sepulveda M.S."/>
            <person name="Poelchau M.F."/>
            <person name="Hughes D.S.T."/>
            <person name="Murali S.C."/>
            <person name="Chen S."/>
            <person name="Glastad K.M."/>
            <person name="Goodisman M.A.D."/>
            <person name="Werren J.H."/>
            <person name="Vineis J.H."/>
            <person name="Bowen J.L."/>
            <person name="Friedrich M."/>
            <person name="Jones J."/>
            <person name="Robertson H.M."/>
            <person name="Feyereisen R."/>
            <person name="Mechler-Hickson A."/>
            <person name="Mathers N."/>
            <person name="Lee C.E."/>
            <person name="Colbourne J.K."/>
            <person name="Biales A."/>
            <person name="Johnston J.S."/>
            <person name="Wellborn G.A."/>
            <person name="Rosendale A.J."/>
            <person name="Cridge A.G."/>
            <person name="Munoz-Torres M.C."/>
            <person name="Bain P.A."/>
            <person name="Manny A.R."/>
            <person name="Major K.M."/>
            <person name="Lambert F.N."/>
            <person name="Vulpe C.D."/>
            <person name="Tuck P."/>
            <person name="Blalock B.J."/>
            <person name="Lin Y.Y."/>
            <person name="Smith M.E."/>
            <person name="Ochoa-Acuna H."/>
            <person name="Chen M.M."/>
            <person name="Childers C.P."/>
            <person name="Qu J."/>
            <person name="Dugan S."/>
            <person name="Lee S.L."/>
            <person name="Chao H."/>
            <person name="Dinh H."/>
            <person name="Han Y."/>
            <person name="Doddapaneni H."/>
            <person name="Worley K.C."/>
            <person name="Muzny D.M."/>
            <person name="Gibbs R.A."/>
            <person name="Richards S."/>
        </authorList>
    </citation>
    <scope>NUCLEOTIDE SEQUENCE</scope>
    <source>
        <strain evidence="17">HAZT.00-mixed</strain>
        <tissue evidence="17">Whole organism</tissue>
    </source>
</reference>
<keyword evidence="15" id="KW-0862">Zinc</keyword>
<reference evidence="17" key="1">
    <citation type="submission" date="2014-08" db="EMBL/GenBank/DDBJ databases">
        <authorList>
            <person name="Murali S."/>
            <person name="Richards S."/>
            <person name="Bandaranaike D."/>
            <person name="Bellair M."/>
            <person name="Blankenburg K."/>
            <person name="Chao H."/>
            <person name="Dinh H."/>
            <person name="Doddapaneni H."/>
            <person name="Dugan-Rocha S."/>
            <person name="Elkadiri S."/>
            <person name="Gnanaolivu R."/>
            <person name="Hughes D."/>
            <person name="Lee S."/>
            <person name="Li M."/>
            <person name="Ming W."/>
            <person name="Munidasa M."/>
            <person name="Muniz J."/>
            <person name="Nguyen L."/>
            <person name="Osuji N."/>
            <person name="Pu L.-L."/>
            <person name="Puazo M."/>
            <person name="Skinner E."/>
            <person name="Qu C."/>
            <person name="Quiroz J."/>
            <person name="Raj R."/>
            <person name="Weissenberger G."/>
            <person name="Xin Y."/>
            <person name="Zou X."/>
            <person name="Han Y."/>
            <person name="Worley K."/>
            <person name="Muzny D."/>
            <person name="Gibbs R."/>
        </authorList>
    </citation>
    <scope>NUCLEOTIDE SEQUENCE</scope>
    <source>
        <strain evidence="17">HAZT.00-mixed</strain>
        <tissue evidence="17">Whole organism</tissue>
    </source>
</reference>
<dbReference type="AlphaFoldDB" id="A0A6A0HBY9"/>
<evidence type="ECO:0000256" key="14">
    <source>
        <dbReference type="PIRSR" id="PIRSR605511-1"/>
    </source>
</evidence>
<evidence type="ECO:0000256" key="6">
    <source>
        <dbReference type="ARBA" id="ARBA00008853"/>
    </source>
</evidence>
<organism evidence="17">
    <name type="scientific">Hyalella azteca</name>
    <name type="common">Amphipod</name>
    <dbReference type="NCBI Taxonomy" id="294128"/>
    <lineage>
        <taxon>Eukaryota</taxon>
        <taxon>Metazoa</taxon>
        <taxon>Ecdysozoa</taxon>
        <taxon>Arthropoda</taxon>
        <taxon>Crustacea</taxon>
        <taxon>Multicrustacea</taxon>
        <taxon>Malacostraca</taxon>
        <taxon>Eumalacostraca</taxon>
        <taxon>Peracarida</taxon>
        <taxon>Amphipoda</taxon>
        <taxon>Senticaudata</taxon>
        <taxon>Talitrida</taxon>
        <taxon>Talitroidea</taxon>
        <taxon>Hyalellidae</taxon>
        <taxon>Hyalella</taxon>
    </lineage>
</organism>
<dbReference type="PANTHER" id="PTHR10907">
    <property type="entry name" value="REGUCALCIN"/>
    <property type="match status" value="1"/>
</dbReference>
<comment type="catalytic activity">
    <reaction evidence="1">
        <text>D-glucono-1,5-lactone + H2O = D-gluconate + H(+)</text>
        <dbReference type="Rhea" id="RHEA:10440"/>
        <dbReference type="ChEBI" id="CHEBI:15377"/>
        <dbReference type="ChEBI" id="CHEBI:15378"/>
        <dbReference type="ChEBI" id="CHEBI:16217"/>
        <dbReference type="ChEBI" id="CHEBI:18391"/>
        <dbReference type="EC" id="3.1.1.17"/>
    </reaction>
</comment>
<comment type="cofactor">
    <cofactor evidence="3">
        <name>Mn(2+)</name>
        <dbReference type="ChEBI" id="CHEBI:29035"/>
    </cofactor>
</comment>
<evidence type="ECO:0000259" key="16">
    <source>
        <dbReference type="Pfam" id="PF08450"/>
    </source>
</evidence>
<evidence type="ECO:0000256" key="12">
    <source>
        <dbReference type="ARBA" id="ARBA00022837"/>
    </source>
</evidence>
<comment type="cofactor">
    <cofactor evidence="4">
        <name>Mg(2+)</name>
        <dbReference type="ChEBI" id="CHEBI:18420"/>
    </cofactor>
</comment>
<proteinExistence type="inferred from homology"/>